<proteinExistence type="predicted"/>
<accession>A0A2P2NRX3</accession>
<dbReference type="EMBL" id="GGEC01064711">
    <property type="protein sequence ID" value="MBX45195.1"/>
    <property type="molecule type" value="Transcribed_RNA"/>
</dbReference>
<sequence length="38" mass="4461">MTTLFSKDLLEELFFCLISWHPKAPGSQDMNFRLNCRA</sequence>
<organism evidence="1">
    <name type="scientific">Rhizophora mucronata</name>
    <name type="common">Asiatic mangrove</name>
    <dbReference type="NCBI Taxonomy" id="61149"/>
    <lineage>
        <taxon>Eukaryota</taxon>
        <taxon>Viridiplantae</taxon>
        <taxon>Streptophyta</taxon>
        <taxon>Embryophyta</taxon>
        <taxon>Tracheophyta</taxon>
        <taxon>Spermatophyta</taxon>
        <taxon>Magnoliopsida</taxon>
        <taxon>eudicotyledons</taxon>
        <taxon>Gunneridae</taxon>
        <taxon>Pentapetalae</taxon>
        <taxon>rosids</taxon>
        <taxon>fabids</taxon>
        <taxon>Malpighiales</taxon>
        <taxon>Rhizophoraceae</taxon>
        <taxon>Rhizophora</taxon>
    </lineage>
</organism>
<evidence type="ECO:0000313" key="1">
    <source>
        <dbReference type="EMBL" id="MBX45195.1"/>
    </source>
</evidence>
<dbReference type="AlphaFoldDB" id="A0A2P2NRX3"/>
<protein>
    <submittedName>
        <fullName evidence="1">Uncharacterized protein</fullName>
    </submittedName>
</protein>
<name>A0A2P2NRX3_RHIMU</name>
<reference evidence="1" key="1">
    <citation type="submission" date="2018-02" db="EMBL/GenBank/DDBJ databases">
        <title>Rhizophora mucronata_Transcriptome.</title>
        <authorList>
            <person name="Meera S.P."/>
            <person name="Sreeshan A."/>
            <person name="Augustine A."/>
        </authorList>
    </citation>
    <scope>NUCLEOTIDE SEQUENCE</scope>
    <source>
        <tissue evidence="1">Leaf</tissue>
    </source>
</reference>